<dbReference type="CDD" id="cd01121">
    <property type="entry name" value="RadA_SMS_N"/>
    <property type="match status" value="1"/>
</dbReference>
<keyword evidence="7 11" id="KW-0067">ATP-binding</keyword>
<comment type="function">
    <text evidence="11">Plays a role in repairing double-strand DNA breaks, probably involving stabilizing or processing branched DNA or blocked replication forks.</text>
</comment>
<evidence type="ECO:0000256" key="6">
    <source>
        <dbReference type="ARBA" id="ARBA00022833"/>
    </source>
</evidence>
<evidence type="ECO:0000256" key="4">
    <source>
        <dbReference type="ARBA" id="ARBA00022771"/>
    </source>
</evidence>
<evidence type="ECO:0000256" key="9">
    <source>
        <dbReference type="ARBA" id="ARBA00023125"/>
    </source>
</evidence>
<dbReference type="SUPFAM" id="SSF52540">
    <property type="entry name" value="P-loop containing nucleoside triphosphate hydrolases"/>
    <property type="match status" value="1"/>
</dbReference>
<dbReference type="PANTHER" id="PTHR32472:SF10">
    <property type="entry name" value="DNA REPAIR PROTEIN RADA-LIKE PROTEIN"/>
    <property type="match status" value="1"/>
</dbReference>
<dbReference type="AlphaFoldDB" id="A0A1F2WFE3"/>
<proteinExistence type="inferred from homology"/>
<dbReference type="EMBL" id="MELK01000053">
    <property type="protein sequence ID" value="OFW55574.1"/>
    <property type="molecule type" value="Genomic_DNA"/>
</dbReference>
<evidence type="ECO:0000256" key="5">
    <source>
        <dbReference type="ARBA" id="ARBA00022801"/>
    </source>
</evidence>
<dbReference type="Gene3D" id="3.30.230.10">
    <property type="match status" value="1"/>
</dbReference>
<evidence type="ECO:0000313" key="16">
    <source>
        <dbReference type="Proteomes" id="UP000177876"/>
    </source>
</evidence>
<dbReference type="FunFam" id="3.40.50.300:FF:000050">
    <property type="entry name" value="DNA repair protein RadA"/>
    <property type="match status" value="1"/>
</dbReference>
<keyword evidence="6 13" id="KW-0862">Zinc</keyword>
<comment type="function">
    <text evidence="13">DNA-dependent ATPase involved in processing of recombination intermediates, plays a role in repairing DNA breaks. Stimulates the branch migration of RecA-mediated strand transfer reactions, allowing the 3' invading strand to extend heteroduplex DNA faster. Binds ssDNA in the presence of ADP but not other nucleotides, has ATPase activity that is stimulated by ssDNA and various branched DNA structures, but inhibited by SSB. Does not have RecA's homology-searching function.</text>
</comment>
<dbReference type="GO" id="GO:0005524">
    <property type="term" value="F:ATP binding"/>
    <property type="evidence" value="ECO:0007669"/>
    <property type="project" value="UniProtKB-UniRule"/>
</dbReference>
<keyword evidence="9 11" id="KW-0238">DNA-binding</keyword>
<dbReference type="InterPro" id="IPR014721">
    <property type="entry name" value="Ribsml_uS5_D2-typ_fold_subgr"/>
</dbReference>
<dbReference type="InterPro" id="IPR027417">
    <property type="entry name" value="P-loop_NTPase"/>
</dbReference>
<dbReference type="InterPro" id="IPR020568">
    <property type="entry name" value="Ribosomal_Su5_D2-typ_SF"/>
</dbReference>
<dbReference type="InterPro" id="IPR003593">
    <property type="entry name" value="AAA+_ATPase"/>
</dbReference>
<evidence type="ECO:0000256" key="11">
    <source>
        <dbReference type="HAMAP-Rule" id="MF_01498"/>
    </source>
</evidence>
<dbReference type="Proteomes" id="UP000177876">
    <property type="component" value="Unassembled WGS sequence"/>
</dbReference>
<evidence type="ECO:0000256" key="2">
    <source>
        <dbReference type="ARBA" id="ARBA00022741"/>
    </source>
</evidence>
<dbReference type="PROSITE" id="PS50162">
    <property type="entry name" value="RECA_2"/>
    <property type="match status" value="1"/>
</dbReference>
<dbReference type="PANTHER" id="PTHR32472">
    <property type="entry name" value="DNA REPAIR PROTEIN RADA"/>
    <property type="match status" value="1"/>
</dbReference>
<dbReference type="Pfam" id="PF13481">
    <property type="entry name" value="AAA_25"/>
    <property type="match status" value="1"/>
</dbReference>
<keyword evidence="10 11" id="KW-0234">DNA repair</keyword>
<organism evidence="15 16">
    <name type="scientific">Candidatus Solincola sediminis</name>
    <dbReference type="NCBI Taxonomy" id="1797199"/>
    <lineage>
        <taxon>Bacteria</taxon>
        <taxon>Bacillati</taxon>
        <taxon>Actinomycetota</taxon>
        <taxon>Candidatus Geothermincolia</taxon>
        <taxon>Candidatus Geothermincolales</taxon>
        <taxon>Candidatus Geothermincolaceae</taxon>
        <taxon>Candidatus Solincola</taxon>
    </lineage>
</organism>
<evidence type="ECO:0000313" key="15">
    <source>
        <dbReference type="EMBL" id="OFW55574.1"/>
    </source>
</evidence>
<keyword evidence="3 11" id="KW-0227">DNA damage</keyword>
<feature type="short sequence motif" description="RadA KNRFG motif" evidence="11">
    <location>
        <begin position="247"/>
        <end position="251"/>
    </location>
</feature>
<keyword evidence="5" id="KW-0378">Hydrolase</keyword>
<dbReference type="Gene3D" id="3.40.50.300">
    <property type="entry name" value="P-loop containing nucleotide triphosphate hydrolases"/>
    <property type="match status" value="1"/>
</dbReference>
<keyword evidence="4 13" id="KW-0863">Zinc-finger</keyword>
<comment type="domain">
    <text evidence="11">The middle region has homology to RecA with ATPase motifs including the RadA KNRFG motif, while the C-terminus is homologous to Lon protease.</text>
</comment>
<name>A0A1F2WFE3_9ACTN</name>
<dbReference type="GO" id="GO:0140664">
    <property type="term" value="F:ATP-dependent DNA damage sensor activity"/>
    <property type="evidence" value="ECO:0007669"/>
    <property type="project" value="InterPro"/>
</dbReference>
<accession>A0A1F2WFE3</accession>
<evidence type="ECO:0000256" key="8">
    <source>
        <dbReference type="ARBA" id="ARBA00023016"/>
    </source>
</evidence>
<reference evidence="15 16" key="1">
    <citation type="journal article" date="2016" name="Nat. Commun.">
        <title>Thousands of microbial genomes shed light on interconnected biogeochemical processes in an aquifer system.</title>
        <authorList>
            <person name="Anantharaman K."/>
            <person name="Brown C.T."/>
            <person name="Hug L.A."/>
            <person name="Sharon I."/>
            <person name="Castelle C.J."/>
            <person name="Probst A.J."/>
            <person name="Thomas B.C."/>
            <person name="Singh A."/>
            <person name="Wilkins M.J."/>
            <person name="Karaoz U."/>
            <person name="Brodie E.L."/>
            <person name="Williams K.H."/>
            <person name="Hubbard S.S."/>
            <person name="Banfield J.F."/>
        </authorList>
    </citation>
    <scope>NUCLEOTIDE SEQUENCE [LARGE SCALE GENOMIC DNA]</scope>
</reference>
<protein>
    <recommendedName>
        <fullName evidence="11 12">DNA repair protein RadA</fullName>
    </recommendedName>
</protein>
<dbReference type="SMART" id="SM00382">
    <property type="entry name" value="AAA"/>
    <property type="match status" value="1"/>
</dbReference>
<evidence type="ECO:0000256" key="7">
    <source>
        <dbReference type="ARBA" id="ARBA00022840"/>
    </source>
</evidence>
<feature type="region of interest" description="Lon-protease-like" evidence="11">
    <location>
        <begin position="346"/>
        <end position="449"/>
    </location>
</feature>
<dbReference type="GO" id="GO:0003684">
    <property type="term" value="F:damaged DNA binding"/>
    <property type="evidence" value="ECO:0007669"/>
    <property type="project" value="InterPro"/>
</dbReference>
<dbReference type="STRING" id="1797197.A2Y75_09150"/>
<evidence type="ECO:0000256" key="10">
    <source>
        <dbReference type="ARBA" id="ARBA00023204"/>
    </source>
</evidence>
<feature type="binding site" evidence="11">
    <location>
        <begin position="90"/>
        <end position="97"/>
    </location>
    <ligand>
        <name>ATP</name>
        <dbReference type="ChEBI" id="CHEBI:30616"/>
    </ligand>
</feature>
<feature type="domain" description="RecA family profile 1" evidence="14">
    <location>
        <begin position="61"/>
        <end position="210"/>
    </location>
</feature>
<comment type="similarity">
    <text evidence="11 13">Belongs to the RecA family. RadA subfamily.</text>
</comment>
<dbReference type="GO" id="GO:0000725">
    <property type="term" value="P:recombinational repair"/>
    <property type="evidence" value="ECO:0007669"/>
    <property type="project" value="UniProtKB-UniRule"/>
</dbReference>
<evidence type="ECO:0000256" key="3">
    <source>
        <dbReference type="ARBA" id="ARBA00022763"/>
    </source>
</evidence>
<keyword evidence="8 11" id="KW-0346">Stress response</keyword>
<dbReference type="InterPro" id="IPR020588">
    <property type="entry name" value="RecA_ATP-bd"/>
</dbReference>
<evidence type="ECO:0000259" key="14">
    <source>
        <dbReference type="PROSITE" id="PS50162"/>
    </source>
</evidence>
<evidence type="ECO:0000256" key="13">
    <source>
        <dbReference type="RuleBase" id="RU003555"/>
    </source>
</evidence>
<dbReference type="InterPro" id="IPR041166">
    <property type="entry name" value="Rubredoxin_2"/>
</dbReference>
<keyword evidence="2 11" id="KW-0547">Nucleotide-binding</keyword>
<evidence type="ECO:0000256" key="12">
    <source>
        <dbReference type="NCBIfam" id="TIGR00416"/>
    </source>
</evidence>
<dbReference type="Pfam" id="PF18073">
    <property type="entry name" value="Zn_ribbon_LapB"/>
    <property type="match status" value="1"/>
</dbReference>
<keyword evidence="1 11" id="KW-0479">Metal-binding</keyword>
<gene>
    <name evidence="11" type="primary">radA</name>
    <name evidence="15" type="ORF">A2Y75_09150</name>
</gene>
<dbReference type="GO" id="GO:0016787">
    <property type="term" value="F:hydrolase activity"/>
    <property type="evidence" value="ECO:0007669"/>
    <property type="project" value="UniProtKB-KW"/>
</dbReference>
<dbReference type="SUPFAM" id="SSF54211">
    <property type="entry name" value="Ribosomal protein S5 domain 2-like"/>
    <property type="match status" value="1"/>
</dbReference>
<dbReference type="InterPro" id="IPR004504">
    <property type="entry name" value="DNA_repair_RadA"/>
</dbReference>
<comment type="caution">
    <text evidence="15">The sequence shown here is derived from an EMBL/GenBank/DDBJ whole genome shotgun (WGS) entry which is preliminary data.</text>
</comment>
<evidence type="ECO:0000256" key="1">
    <source>
        <dbReference type="ARBA" id="ARBA00022723"/>
    </source>
</evidence>
<dbReference type="Pfam" id="PF13541">
    <property type="entry name" value="ChlI"/>
    <property type="match status" value="1"/>
</dbReference>
<dbReference type="GO" id="GO:0005829">
    <property type="term" value="C:cytosol"/>
    <property type="evidence" value="ECO:0007669"/>
    <property type="project" value="TreeGrafter"/>
</dbReference>
<dbReference type="GO" id="GO:0008270">
    <property type="term" value="F:zinc ion binding"/>
    <property type="evidence" value="ECO:0007669"/>
    <property type="project" value="UniProtKB-KW"/>
</dbReference>
<dbReference type="PRINTS" id="PR01874">
    <property type="entry name" value="DNAREPAIRADA"/>
</dbReference>
<sequence length="449" mass="48627">MKATRSIYACEECGEGSAQWLGRCPACGAFGTMREERKEPARGRAASSKRAPIQMKQVGEEPLRVEVGIAELDRVLGGGGVPGSLVLIGGEPGIGKSTLLLQAAGSLTKHGFRVLMVSGEESASQIASRAKRTGTTSPELYLLCETDLEEVIERARELQPHILVIDSIQTMRFPGVDSSPGAVNQLKECAFRLQELAKEIDAVTFVVGHVTKEGALAGPRLIEHIVDCVLYFEGERFDSLRILRAAKNRFGSVSELGIFEMTDAGLREVEDPSAHFMDRRDRPVAGTSRVVVMEGRRPLVVEVQALVAPSKLPTPKRIASGIDHRRLAIEVAVLERKAKVRLGERDVYVGVSGGLKVAEPALDLGVCMAIASSHRDIALPLDTIFLGEISLTGEIRPVSRTEERLREAARLGFGSFVISSKSKPRNVPTGIRIHREPDISSSLVRFGLG</sequence>
<dbReference type="NCBIfam" id="TIGR00416">
    <property type="entry name" value="sms"/>
    <property type="match status" value="1"/>
</dbReference>
<dbReference type="HAMAP" id="MF_01498">
    <property type="entry name" value="RadA_bact"/>
    <property type="match status" value="1"/>
</dbReference>